<dbReference type="EMBL" id="MFJK01000008">
    <property type="protein sequence ID" value="OGG19211.1"/>
    <property type="molecule type" value="Genomic_DNA"/>
</dbReference>
<dbReference type="AlphaFoldDB" id="A0A1F6A3F7"/>
<dbReference type="STRING" id="1798381.A2721_00030"/>
<evidence type="ECO:0000313" key="1">
    <source>
        <dbReference type="EMBL" id="OGG19211.1"/>
    </source>
</evidence>
<reference evidence="1 2" key="1">
    <citation type="journal article" date="2016" name="Nat. Commun.">
        <title>Thousands of microbial genomes shed light on interconnected biogeochemical processes in an aquifer system.</title>
        <authorList>
            <person name="Anantharaman K."/>
            <person name="Brown C.T."/>
            <person name="Hug L.A."/>
            <person name="Sharon I."/>
            <person name="Castelle C.J."/>
            <person name="Probst A.J."/>
            <person name="Thomas B.C."/>
            <person name="Singh A."/>
            <person name="Wilkins M.J."/>
            <person name="Karaoz U."/>
            <person name="Brodie E.L."/>
            <person name="Williams K.H."/>
            <person name="Hubbard S.S."/>
            <person name="Banfield J.F."/>
        </authorList>
    </citation>
    <scope>NUCLEOTIDE SEQUENCE [LARGE SCALE GENOMIC DNA]</scope>
</reference>
<proteinExistence type="predicted"/>
<sequence>MFILSLSLSLSLCLKSQPLGKLGARFGAVVREGGFCYHWFMRKTMNLTALAKKYGEGYVARVSGTARVMAFAKKVDQLLEKIKDKKEFKENKLTISWIPKYGQKYSFKISLRVC</sequence>
<organism evidence="1 2">
    <name type="scientific">Candidatus Gottesmanbacteria bacterium RIFCSPHIGHO2_01_FULL_47_48</name>
    <dbReference type="NCBI Taxonomy" id="1798381"/>
    <lineage>
        <taxon>Bacteria</taxon>
        <taxon>Candidatus Gottesmaniibacteriota</taxon>
    </lineage>
</organism>
<name>A0A1F6A3F7_9BACT</name>
<evidence type="ECO:0000313" key="2">
    <source>
        <dbReference type="Proteomes" id="UP000177871"/>
    </source>
</evidence>
<gene>
    <name evidence="1" type="ORF">A2721_00030</name>
</gene>
<comment type="caution">
    <text evidence="1">The sequence shown here is derived from an EMBL/GenBank/DDBJ whole genome shotgun (WGS) entry which is preliminary data.</text>
</comment>
<dbReference type="Proteomes" id="UP000177871">
    <property type="component" value="Unassembled WGS sequence"/>
</dbReference>
<protein>
    <submittedName>
        <fullName evidence="1">Uncharacterized protein</fullName>
    </submittedName>
</protein>
<accession>A0A1F6A3F7</accession>